<dbReference type="GO" id="GO:0016020">
    <property type="term" value="C:membrane"/>
    <property type="evidence" value="ECO:0007669"/>
    <property type="project" value="UniProtKB-SubCell"/>
</dbReference>
<dbReference type="EMBL" id="FNQM01000004">
    <property type="protein sequence ID" value="SEA30320.1"/>
    <property type="molecule type" value="Genomic_DNA"/>
</dbReference>
<comment type="similarity">
    <text evidence="2">Belongs to the drug/metabolite transporter (DMT) superfamily. 10 TMS drug/metabolite exporter (DME) (TC 2.A.7.3) family.</text>
</comment>
<feature type="transmembrane region" description="Helical" evidence="6">
    <location>
        <begin position="59"/>
        <end position="80"/>
    </location>
</feature>
<dbReference type="STRING" id="89524.SAMN05444370_10445"/>
<evidence type="ECO:0000256" key="6">
    <source>
        <dbReference type="SAM" id="Phobius"/>
    </source>
</evidence>
<feature type="transmembrane region" description="Helical" evidence="6">
    <location>
        <begin position="30"/>
        <end position="47"/>
    </location>
</feature>
<evidence type="ECO:0000313" key="9">
    <source>
        <dbReference type="Proteomes" id="UP000198703"/>
    </source>
</evidence>
<dbReference type="SUPFAM" id="SSF103481">
    <property type="entry name" value="Multidrug resistance efflux transporter EmrE"/>
    <property type="match status" value="2"/>
</dbReference>
<dbReference type="Proteomes" id="UP000198703">
    <property type="component" value="Unassembled WGS sequence"/>
</dbReference>
<feature type="transmembrane region" description="Helical" evidence="6">
    <location>
        <begin position="227"/>
        <end position="248"/>
    </location>
</feature>
<name>A0A1H4A383_9RHOB</name>
<evidence type="ECO:0000256" key="1">
    <source>
        <dbReference type="ARBA" id="ARBA00004141"/>
    </source>
</evidence>
<evidence type="ECO:0000256" key="2">
    <source>
        <dbReference type="ARBA" id="ARBA00009853"/>
    </source>
</evidence>
<protein>
    <submittedName>
        <fullName evidence="8">Permease of the drug/metabolite transporter (DMT) superfamily</fullName>
    </submittedName>
</protein>
<keyword evidence="3 6" id="KW-0812">Transmembrane</keyword>
<proteinExistence type="inferred from homology"/>
<organism evidence="8 9">
    <name type="scientific">Rubrimonas cliftonensis</name>
    <dbReference type="NCBI Taxonomy" id="89524"/>
    <lineage>
        <taxon>Bacteria</taxon>
        <taxon>Pseudomonadati</taxon>
        <taxon>Pseudomonadota</taxon>
        <taxon>Alphaproteobacteria</taxon>
        <taxon>Rhodobacterales</taxon>
        <taxon>Paracoccaceae</taxon>
        <taxon>Rubrimonas</taxon>
    </lineage>
</organism>
<feature type="transmembrane region" description="Helical" evidence="6">
    <location>
        <begin position="114"/>
        <end position="136"/>
    </location>
</feature>
<dbReference type="Pfam" id="PF00892">
    <property type="entry name" value="EamA"/>
    <property type="match status" value="2"/>
</dbReference>
<evidence type="ECO:0000313" key="8">
    <source>
        <dbReference type="EMBL" id="SEA30320.1"/>
    </source>
</evidence>
<dbReference type="InterPro" id="IPR000620">
    <property type="entry name" value="EamA_dom"/>
</dbReference>
<sequence>MDGADPARGRAEPGGLSGVAEAAPDNWRGAVLLVAAAGMFTAEVVGFRSLGEGLSDGQIVFARAASQLICVAPLVLLGGWRLMATRKPGLHLARGLVSLLCWVLYYQSFRVLDLSLATTLTFSTSLFVVALAAPVLGERVGGFRWATTAVGFLGVALAAGALEARLEPGVLVGLGAAASGAVLVFLNRMLSRTEKTLAIMAWISVITTLGTAPVAALDWRPVEIETIALLLLCGALGTCGMFLTIEAYRVGEVSALAPFPYVRLVFAAAAGWLLFSETPDAQTIAGGLVIVGCALAATRRERRRGLAAPQR</sequence>
<dbReference type="OrthoDB" id="9815809at2"/>
<feature type="transmembrane region" description="Helical" evidence="6">
    <location>
        <begin position="198"/>
        <end position="215"/>
    </location>
</feature>
<evidence type="ECO:0000259" key="7">
    <source>
        <dbReference type="Pfam" id="PF00892"/>
    </source>
</evidence>
<gene>
    <name evidence="8" type="ORF">SAMN05444370_10445</name>
</gene>
<evidence type="ECO:0000256" key="5">
    <source>
        <dbReference type="ARBA" id="ARBA00023136"/>
    </source>
</evidence>
<keyword evidence="5 6" id="KW-0472">Membrane</keyword>
<dbReference type="RefSeq" id="WP_139284018.1">
    <property type="nucleotide sequence ID" value="NZ_FNQM01000004.1"/>
</dbReference>
<reference evidence="8 9" key="1">
    <citation type="submission" date="2016-10" db="EMBL/GenBank/DDBJ databases">
        <authorList>
            <person name="de Groot N.N."/>
        </authorList>
    </citation>
    <scope>NUCLEOTIDE SEQUENCE [LARGE SCALE GENOMIC DNA]</scope>
    <source>
        <strain evidence="8 9">DSM 15345</strain>
    </source>
</reference>
<evidence type="ECO:0000256" key="4">
    <source>
        <dbReference type="ARBA" id="ARBA00022989"/>
    </source>
</evidence>
<dbReference type="AlphaFoldDB" id="A0A1H4A383"/>
<evidence type="ECO:0000256" key="3">
    <source>
        <dbReference type="ARBA" id="ARBA00022692"/>
    </source>
</evidence>
<feature type="transmembrane region" description="Helical" evidence="6">
    <location>
        <begin position="92"/>
        <end position="108"/>
    </location>
</feature>
<feature type="domain" description="EamA" evidence="7">
    <location>
        <begin position="168"/>
        <end position="294"/>
    </location>
</feature>
<dbReference type="InterPro" id="IPR037185">
    <property type="entry name" value="EmrE-like"/>
</dbReference>
<feature type="transmembrane region" description="Helical" evidence="6">
    <location>
        <begin position="281"/>
        <end position="298"/>
    </location>
</feature>
<feature type="transmembrane region" description="Helical" evidence="6">
    <location>
        <begin position="255"/>
        <end position="275"/>
    </location>
</feature>
<keyword evidence="9" id="KW-1185">Reference proteome</keyword>
<accession>A0A1H4A383</accession>
<dbReference type="PANTHER" id="PTHR22911">
    <property type="entry name" value="ACYL-MALONYL CONDENSING ENZYME-RELATED"/>
    <property type="match status" value="1"/>
</dbReference>
<feature type="transmembrane region" description="Helical" evidence="6">
    <location>
        <begin position="143"/>
        <end position="162"/>
    </location>
</feature>
<feature type="transmembrane region" description="Helical" evidence="6">
    <location>
        <begin position="168"/>
        <end position="186"/>
    </location>
</feature>
<feature type="domain" description="EamA" evidence="7">
    <location>
        <begin position="28"/>
        <end position="158"/>
    </location>
</feature>
<keyword evidence="4 6" id="KW-1133">Transmembrane helix</keyword>
<dbReference type="PANTHER" id="PTHR22911:SF6">
    <property type="entry name" value="SOLUTE CARRIER FAMILY 35 MEMBER G1"/>
    <property type="match status" value="1"/>
</dbReference>
<comment type="subcellular location">
    <subcellularLocation>
        <location evidence="1">Membrane</location>
        <topology evidence="1">Multi-pass membrane protein</topology>
    </subcellularLocation>
</comment>